<comment type="caution">
    <text evidence="2">The sequence shown here is derived from an EMBL/GenBank/DDBJ whole genome shotgun (WGS) entry which is preliminary data.</text>
</comment>
<evidence type="ECO:0000313" key="2">
    <source>
        <dbReference type="EMBL" id="MFC4230945.1"/>
    </source>
</evidence>
<evidence type="ECO:0000313" key="3">
    <source>
        <dbReference type="Proteomes" id="UP001595906"/>
    </source>
</evidence>
<proteinExistence type="predicted"/>
<dbReference type="PANTHER" id="PTHR43689:SF8">
    <property type="entry name" value="ALPHA_BETA-HYDROLASES SUPERFAMILY PROTEIN"/>
    <property type="match status" value="1"/>
</dbReference>
<feature type="domain" description="Serine aminopeptidase S33" evidence="1">
    <location>
        <begin position="79"/>
        <end position="187"/>
    </location>
</feature>
<dbReference type="SUPFAM" id="SSF53474">
    <property type="entry name" value="alpha/beta-Hydrolases"/>
    <property type="match status" value="1"/>
</dbReference>
<accession>A0ABV8PUL8</accession>
<organism evidence="2 3">
    <name type="scientific">Parasediminibacterium paludis</name>
    <dbReference type="NCBI Taxonomy" id="908966"/>
    <lineage>
        <taxon>Bacteria</taxon>
        <taxon>Pseudomonadati</taxon>
        <taxon>Bacteroidota</taxon>
        <taxon>Chitinophagia</taxon>
        <taxon>Chitinophagales</taxon>
        <taxon>Chitinophagaceae</taxon>
        <taxon>Parasediminibacterium</taxon>
    </lineage>
</organism>
<dbReference type="Proteomes" id="UP001595906">
    <property type="component" value="Unassembled WGS sequence"/>
</dbReference>
<keyword evidence="2" id="KW-0378">Hydrolase</keyword>
<name>A0ABV8PUL8_9BACT</name>
<sequence>MKLAQSIAINYYKTKITTLALISPRKAAEYAFKIFCTPYSGKPVRPEPTSFLEAEKISFQFEGLTLRGWHWQPKEPNGKKILINHGFDSFSYRFEKYIHPMLKAGFEVFAYDAPGHGISDGKTINALFYSQSMLEFNKIFGPLYGIMAHSIGGLAASLAAEHLPSLEKLVLIAPAVETTTAIKGFIKFLGLGNDMKQALTDYIVDFSKQPISYFATSTAVQKFHIPTLWLHDTEDAICTFEDVKPVQALNLPHIEFYITTGLGHSKIYREGKTVKTIINFLKK</sequence>
<dbReference type="PANTHER" id="PTHR43689">
    <property type="entry name" value="HYDROLASE"/>
    <property type="match status" value="1"/>
</dbReference>
<dbReference type="InterPro" id="IPR022742">
    <property type="entry name" value="Hydrolase_4"/>
</dbReference>
<dbReference type="RefSeq" id="WP_379012330.1">
    <property type="nucleotide sequence ID" value="NZ_JBHSDC010000002.1"/>
</dbReference>
<protein>
    <submittedName>
        <fullName evidence="2">Alpha/beta hydrolase</fullName>
    </submittedName>
</protein>
<dbReference type="Gene3D" id="3.40.50.1820">
    <property type="entry name" value="alpha/beta hydrolase"/>
    <property type="match status" value="1"/>
</dbReference>
<dbReference type="GO" id="GO:0016787">
    <property type="term" value="F:hydrolase activity"/>
    <property type="evidence" value="ECO:0007669"/>
    <property type="project" value="UniProtKB-KW"/>
</dbReference>
<evidence type="ECO:0000259" key="1">
    <source>
        <dbReference type="Pfam" id="PF12146"/>
    </source>
</evidence>
<dbReference type="EMBL" id="JBHSDC010000002">
    <property type="protein sequence ID" value="MFC4230945.1"/>
    <property type="molecule type" value="Genomic_DNA"/>
</dbReference>
<dbReference type="InterPro" id="IPR029058">
    <property type="entry name" value="AB_hydrolase_fold"/>
</dbReference>
<gene>
    <name evidence="2" type="ORF">ACFOW1_03520</name>
</gene>
<dbReference type="Pfam" id="PF12146">
    <property type="entry name" value="Hydrolase_4"/>
    <property type="match status" value="1"/>
</dbReference>
<reference evidence="3" key="1">
    <citation type="journal article" date="2019" name="Int. J. Syst. Evol. Microbiol.">
        <title>The Global Catalogue of Microorganisms (GCM) 10K type strain sequencing project: providing services to taxonomists for standard genome sequencing and annotation.</title>
        <authorList>
            <consortium name="The Broad Institute Genomics Platform"/>
            <consortium name="The Broad Institute Genome Sequencing Center for Infectious Disease"/>
            <person name="Wu L."/>
            <person name="Ma J."/>
        </authorList>
    </citation>
    <scope>NUCLEOTIDE SEQUENCE [LARGE SCALE GENOMIC DNA]</scope>
    <source>
        <strain evidence="3">CECT 8010</strain>
    </source>
</reference>
<keyword evidence="3" id="KW-1185">Reference proteome</keyword>